<feature type="transmembrane region" description="Helical" evidence="1">
    <location>
        <begin position="77"/>
        <end position="96"/>
    </location>
</feature>
<dbReference type="Gene3D" id="1.25.40.10">
    <property type="entry name" value="Tetratricopeptide repeat domain"/>
    <property type="match status" value="1"/>
</dbReference>
<feature type="non-terminal residue" evidence="2">
    <location>
        <position position="1"/>
    </location>
</feature>
<feature type="transmembrane region" description="Helical" evidence="1">
    <location>
        <begin position="51"/>
        <end position="70"/>
    </location>
</feature>
<organism evidence="2">
    <name type="scientific">mine drainage metagenome</name>
    <dbReference type="NCBI Taxonomy" id="410659"/>
    <lineage>
        <taxon>unclassified sequences</taxon>
        <taxon>metagenomes</taxon>
        <taxon>ecological metagenomes</taxon>
    </lineage>
</organism>
<evidence type="ECO:0000313" key="2">
    <source>
        <dbReference type="EMBL" id="EQD62679.1"/>
    </source>
</evidence>
<feature type="transmembrane region" description="Helical" evidence="1">
    <location>
        <begin position="135"/>
        <end position="154"/>
    </location>
</feature>
<reference evidence="2" key="1">
    <citation type="submission" date="2013-08" db="EMBL/GenBank/DDBJ databases">
        <authorList>
            <person name="Mendez C."/>
            <person name="Richter M."/>
            <person name="Ferrer M."/>
            <person name="Sanchez J."/>
        </authorList>
    </citation>
    <scope>NUCLEOTIDE SEQUENCE</scope>
</reference>
<protein>
    <recommendedName>
        <fullName evidence="3">Tetratricopeptide repeat protein</fullName>
    </recommendedName>
</protein>
<proteinExistence type="predicted"/>
<keyword evidence="1" id="KW-0812">Transmembrane</keyword>
<evidence type="ECO:0000256" key="1">
    <source>
        <dbReference type="SAM" id="Phobius"/>
    </source>
</evidence>
<comment type="caution">
    <text evidence="2">The sequence shown here is derived from an EMBL/GenBank/DDBJ whole genome shotgun (WGS) entry which is preliminary data.</text>
</comment>
<dbReference type="EMBL" id="AUZY01004546">
    <property type="protein sequence ID" value="EQD62679.1"/>
    <property type="molecule type" value="Genomic_DNA"/>
</dbReference>
<reference evidence="2" key="2">
    <citation type="journal article" date="2014" name="ISME J.">
        <title>Microbial stratification in low pH oxic and suboxic macroscopic growths along an acid mine drainage.</title>
        <authorList>
            <person name="Mendez-Garcia C."/>
            <person name="Mesa V."/>
            <person name="Sprenger R.R."/>
            <person name="Richter M."/>
            <person name="Diez M.S."/>
            <person name="Solano J."/>
            <person name="Bargiela R."/>
            <person name="Golyshina O.V."/>
            <person name="Manteca A."/>
            <person name="Ramos J.L."/>
            <person name="Gallego J.R."/>
            <person name="Llorente I."/>
            <person name="Martins Dos Santos V.A."/>
            <person name="Jensen O.N."/>
            <person name="Pelaez A.I."/>
            <person name="Sanchez J."/>
            <person name="Ferrer M."/>
        </authorList>
    </citation>
    <scope>NUCLEOTIDE SEQUENCE</scope>
</reference>
<keyword evidence="1" id="KW-1133">Transmembrane helix</keyword>
<dbReference type="AlphaFoldDB" id="T1CAP1"/>
<keyword evidence="1" id="KW-0472">Membrane</keyword>
<name>T1CAP1_9ZZZZ</name>
<dbReference type="InterPro" id="IPR011990">
    <property type="entry name" value="TPR-like_helical_dom_sf"/>
</dbReference>
<accession>T1CAP1</accession>
<dbReference type="SUPFAM" id="SSF48452">
    <property type="entry name" value="TPR-like"/>
    <property type="match status" value="1"/>
</dbReference>
<feature type="transmembrane region" description="Helical" evidence="1">
    <location>
        <begin position="108"/>
        <end position="128"/>
    </location>
</feature>
<evidence type="ECO:0008006" key="3">
    <source>
        <dbReference type="Google" id="ProtNLM"/>
    </source>
</evidence>
<feature type="transmembrane region" description="Helical" evidence="1">
    <location>
        <begin position="20"/>
        <end position="39"/>
    </location>
</feature>
<sequence length="448" mass="49396">TWATRDFTLSQRLMTEARIVMDYLAWIIVPTPHGLSFYHDDLHISTGLLSPWTTLASMAGIAALVAFALAVRKRLPLVALGIALFFAGQLMTGTVIPLELVFEQRNYFPSFAVLLVIVPLLAAPGAALPLARGTLLGALFALWIGMTALTSWAWGNPLRLAQQLVLRAPDSPRAQYELGRTYIVMSNYNPDSPYTPLAYAPLERAMRLPDSSILPEQALIFFNARLHRPIQQEWWTRMIAHLTDHTPGVQEESSLQALTTCARQGLCDLPKHEMVAAFNAALSHHRQSGRILEVYGDYTLNVLRDTPAALALFQRAVQVSPGEPIYRVTLVRLLAVTGHLDAARSEFAKIRPDQRLMLGPSTVHQLEHCLAPGKTARAAPMPTEASRVTETSAATRRLSVLMVATSYPANLGDWRGLFIRHLADALGRRQRSARVLVGTAGRAHCRGD</sequence>
<gene>
    <name evidence="2" type="ORF">B1B_07146</name>
</gene>